<dbReference type="PANTHER" id="PTHR11699">
    <property type="entry name" value="ALDEHYDE DEHYDROGENASE-RELATED"/>
    <property type="match status" value="1"/>
</dbReference>
<dbReference type="FunFam" id="3.40.605.10:FF:000001">
    <property type="entry name" value="Aldehyde dehydrogenase 1"/>
    <property type="match status" value="1"/>
</dbReference>
<dbReference type="InterPro" id="IPR016162">
    <property type="entry name" value="Ald_DH_N"/>
</dbReference>
<evidence type="ECO:0000256" key="2">
    <source>
        <dbReference type="ARBA" id="ARBA00023002"/>
    </source>
</evidence>
<dbReference type="EMBL" id="BX571859">
    <property type="protein sequence ID" value="CAE12437.1"/>
    <property type="molecule type" value="Genomic_DNA"/>
</dbReference>
<dbReference type="Gene3D" id="3.40.309.10">
    <property type="entry name" value="Aldehyde Dehydrogenase, Chain A, domain 2"/>
    <property type="match status" value="1"/>
</dbReference>
<evidence type="ECO:0000313" key="5">
    <source>
        <dbReference type="Proteomes" id="UP000002514"/>
    </source>
</evidence>
<dbReference type="Pfam" id="PF00171">
    <property type="entry name" value="Aldedh"/>
    <property type="match status" value="1"/>
</dbReference>
<gene>
    <name evidence="4" type="ordered locus">plu0142</name>
</gene>
<dbReference type="HOGENOM" id="CLU_005391_0_2_6"/>
<dbReference type="Gene3D" id="3.40.605.10">
    <property type="entry name" value="Aldehyde Dehydrogenase, Chain A, domain 1"/>
    <property type="match status" value="1"/>
</dbReference>
<dbReference type="SUPFAM" id="SSF53720">
    <property type="entry name" value="ALDH-like"/>
    <property type="match status" value="1"/>
</dbReference>
<comment type="similarity">
    <text evidence="1">Belongs to the aldehyde dehydrogenase family.</text>
</comment>
<dbReference type="KEGG" id="plu:plu0142"/>
<sequence length="489" mass="53010">MRIQNKMLINGDWIDASDGQTIEVMNPHDGSLITRVAEAKEADVDCAVAAAKAAYPAWGRLQASERGALLLKLADKIEEHAAELAQLETMDTGHPIRDTLNIDVPRTAYCFRYFGGMADKLEGSVIPVEEGFLNYTTREPIGVVGQIVPWNFPLMFTSWKMAPALAAGNTIVIKPSEITPLSTLRIAELMMEVGFPPGVINVVVGYGNSAGARLSEHEDVGKIAFTGSTMTGQSIVAASAGNLKKVQLELGGKGANIIFEDADLTKAVGGSAWAIFHNQGQACIAGSRIILHESIADAFLEKFLTLAGSIRLGDPLLPETEMGPVTSLQHRERVLAYCDVARSQGCEILLGGKPPADPALANGCYIEPTVVRAKYSDRIAQEEVFGPFVTVITFKNDEEALAIANSTEYGLGSGLWTKDISRAHRFARDMHAGMVWINCYKRVNPASPFGGVGRSGYGREMGFEVMREYTQVKSVWVNVDAKIPPFYQR</sequence>
<accession>Q7NA06</accession>
<evidence type="ECO:0000259" key="3">
    <source>
        <dbReference type="Pfam" id="PF00171"/>
    </source>
</evidence>
<dbReference type="GO" id="GO:0004030">
    <property type="term" value="F:aldehyde dehydrogenase [NAD(P)+] activity"/>
    <property type="evidence" value="ECO:0007669"/>
    <property type="project" value="UniProtKB-ARBA"/>
</dbReference>
<keyword evidence="5" id="KW-1185">Reference proteome</keyword>
<dbReference type="eggNOG" id="COG1012">
    <property type="taxonomic scope" value="Bacteria"/>
</dbReference>
<organism evidence="4 5">
    <name type="scientific">Photorhabdus laumondii subsp. laumondii (strain DSM 15139 / CIP 105565 / TT01)</name>
    <name type="common">Photorhabdus luminescens subsp. laumondii</name>
    <dbReference type="NCBI Taxonomy" id="243265"/>
    <lineage>
        <taxon>Bacteria</taxon>
        <taxon>Pseudomonadati</taxon>
        <taxon>Pseudomonadota</taxon>
        <taxon>Gammaproteobacteria</taxon>
        <taxon>Enterobacterales</taxon>
        <taxon>Morganellaceae</taxon>
        <taxon>Photorhabdus</taxon>
    </lineage>
</organism>
<dbReference type="AlphaFoldDB" id="Q7NA06"/>
<dbReference type="FunFam" id="3.40.309.10:FF:000012">
    <property type="entry name" value="Betaine aldehyde dehydrogenase"/>
    <property type="match status" value="1"/>
</dbReference>
<dbReference type="STRING" id="243265.plu0142"/>
<dbReference type="PROSITE" id="PS00070">
    <property type="entry name" value="ALDEHYDE_DEHYDR_CYS"/>
    <property type="match status" value="1"/>
</dbReference>
<dbReference type="Proteomes" id="UP000002514">
    <property type="component" value="Chromosome"/>
</dbReference>
<dbReference type="GeneID" id="48846444"/>
<feature type="domain" description="Aldehyde dehydrogenase" evidence="3">
    <location>
        <begin position="13"/>
        <end position="475"/>
    </location>
</feature>
<dbReference type="InterPro" id="IPR016161">
    <property type="entry name" value="Ald_DH/histidinol_DH"/>
</dbReference>
<name>Q7NA06_PHOLL</name>
<dbReference type="InterPro" id="IPR016163">
    <property type="entry name" value="Ald_DH_C"/>
</dbReference>
<evidence type="ECO:0000313" key="4">
    <source>
        <dbReference type="EMBL" id="CAE12437.1"/>
    </source>
</evidence>
<dbReference type="RefSeq" id="WP_011144547.1">
    <property type="nucleotide sequence ID" value="NC_005126.1"/>
</dbReference>
<protein>
    <submittedName>
        <fullName evidence="4">Photorhabdus luminescens subsp. laumondii TTO1 complete genome segment 1/17</fullName>
    </submittedName>
</protein>
<proteinExistence type="inferred from homology"/>
<dbReference type="InterPro" id="IPR015590">
    <property type="entry name" value="Aldehyde_DH_dom"/>
</dbReference>
<dbReference type="InterPro" id="IPR016160">
    <property type="entry name" value="Ald_DH_CS_CYS"/>
</dbReference>
<keyword evidence="2" id="KW-0560">Oxidoreductase</keyword>
<reference evidence="5" key="1">
    <citation type="journal article" date="2003" name="Nat. Biotechnol.">
        <title>The genome sequence of the entomopathogenic bacterium Photorhabdus luminescens.</title>
        <authorList>
            <person name="Duchaud E."/>
            <person name="Rusniok C."/>
            <person name="Frangeul L."/>
            <person name="Buchrieser C."/>
            <person name="Givaudan A."/>
            <person name="Taourit S."/>
            <person name="Bocs S."/>
            <person name="Boursaux-Eude C."/>
            <person name="Chandler M."/>
            <person name="Charles J.-F."/>
            <person name="Dassa E."/>
            <person name="Derose R."/>
            <person name="Derzelle S."/>
            <person name="Freyssinet G."/>
            <person name="Gaudriault S."/>
            <person name="Medigue C."/>
            <person name="Lanois A."/>
            <person name="Powell K."/>
            <person name="Siguier P."/>
            <person name="Vincent R."/>
            <person name="Wingate V."/>
            <person name="Zouine M."/>
            <person name="Glaser P."/>
            <person name="Boemare N."/>
            <person name="Danchin A."/>
            <person name="Kunst F."/>
        </authorList>
    </citation>
    <scope>NUCLEOTIDE SEQUENCE [LARGE SCALE GENOMIC DNA]</scope>
    <source>
        <strain evidence="5">DSM 15139 / CIP 105565 / TT01</strain>
    </source>
</reference>
<evidence type="ECO:0000256" key="1">
    <source>
        <dbReference type="ARBA" id="ARBA00009986"/>
    </source>
</evidence>